<dbReference type="HOGENOM" id="CLU_004002_2_0_1"/>
<feature type="transmembrane region" description="Helical" evidence="14">
    <location>
        <begin position="625"/>
        <end position="642"/>
    </location>
</feature>
<evidence type="ECO:0000256" key="5">
    <source>
        <dbReference type="ARBA" id="ARBA00022679"/>
    </source>
</evidence>
<protein>
    <recommendedName>
        <fullName evidence="2">chitin synthase</fullName>
        <ecNumber evidence="2">2.4.1.16</ecNumber>
    </recommendedName>
</protein>
<evidence type="ECO:0000256" key="13">
    <source>
        <dbReference type="SAM" id="MobiDB-lite"/>
    </source>
</evidence>
<dbReference type="EC" id="2.4.1.16" evidence="2"/>
<dbReference type="STRING" id="51511.ENSCSAVP00000016559"/>
<keyword evidence="16" id="KW-1185">Reference proteome</keyword>
<evidence type="ECO:0000256" key="4">
    <source>
        <dbReference type="ARBA" id="ARBA00022676"/>
    </source>
</evidence>
<evidence type="ECO:0000256" key="14">
    <source>
        <dbReference type="SAM" id="Phobius"/>
    </source>
</evidence>
<evidence type="ECO:0000256" key="2">
    <source>
        <dbReference type="ARBA" id="ARBA00012543"/>
    </source>
</evidence>
<dbReference type="GeneTree" id="ENSGT00530000064569"/>
<dbReference type="InterPro" id="IPR004835">
    <property type="entry name" value="Chitin_synth"/>
</dbReference>
<evidence type="ECO:0000256" key="1">
    <source>
        <dbReference type="ARBA" id="ARBA00004651"/>
    </source>
</evidence>
<keyword evidence="9 14" id="KW-0472">Membrane</keyword>
<comment type="subcellular location">
    <subcellularLocation>
        <location evidence="1">Cell membrane</location>
        <topology evidence="1">Multi-pass membrane protein</topology>
    </subcellularLocation>
</comment>
<evidence type="ECO:0000256" key="12">
    <source>
        <dbReference type="ARBA" id="ARBA00048014"/>
    </source>
</evidence>
<dbReference type="PANTHER" id="PTHR22914:SF42">
    <property type="entry name" value="CHITIN SYNTHASE"/>
    <property type="match status" value="1"/>
</dbReference>
<reference evidence="15" key="3">
    <citation type="submission" date="2025-09" db="UniProtKB">
        <authorList>
            <consortium name="Ensembl"/>
        </authorList>
    </citation>
    <scope>IDENTIFICATION</scope>
</reference>
<feature type="transmembrane region" description="Helical" evidence="14">
    <location>
        <begin position="654"/>
        <end position="673"/>
    </location>
</feature>
<dbReference type="InterPro" id="IPR029044">
    <property type="entry name" value="Nucleotide-diphossugar_trans"/>
</dbReference>
<dbReference type="CDD" id="cd04190">
    <property type="entry name" value="Chitin_synth_C"/>
    <property type="match status" value="1"/>
</dbReference>
<proteinExistence type="inferred from homology"/>
<evidence type="ECO:0000256" key="7">
    <source>
        <dbReference type="ARBA" id="ARBA00022989"/>
    </source>
</evidence>
<keyword evidence="5" id="KW-0808">Transferase</keyword>
<dbReference type="OMA" id="AQHYIQY"/>
<dbReference type="Gene3D" id="3.90.550.10">
    <property type="entry name" value="Spore Coat Polysaccharide Biosynthesis Protein SpsA, Chain A"/>
    <property type="match status" value="1"/>
</dbReference>
<feature type="transmembrane region" description="Helical" evidence="14">
    <location>
        <begin position="6"/>
        <end position="25"/>
    </location>
</feature>
<feature type="transmembrane region" description="Helical" evidence="14">
    <location>
        <begin position="564"/>
        <end position="586"/>
    </location>
</feature>
<dbReference type="Pfam" id="PF03142">
    <property type="entry name" value="Chitin_synth_2"/>
    <property type="match status" value="1"/>
</dbReference>
<evidence type="ECO:0000256" key="9">
    <source>
        <dbReference type="ARBA" id="ARBA00023136"/>
    </source>
</evidence>
<feature type="compositionally biased region" description="Basic and acidic residues" evidence="13">
    <location>
        <begin position="147"/>
        <end position="168"/>
    </location>
</feature>
<evidence type="ECO:0000256" key="3">
    <source>
        <dbReference type="ARBA" id="ARBA00022475"/>
    </source>
</evidence>
<evidence type="ECO:0000256" key="11">
    <source>
        <dbReference type="ARBA" id="ARBA00046329"/>
    </source>
</evidence>
<keyword evidence="10" id="KW-0325">Glycoprotein</keyword>
<dbReference type="Proteomes" id="UP000007875">
    <property type="component" value="Unassembled WGS sequence"/>
</dbReference>
<reference evidence="15" key="2">
    <citation type="submission" date="2025-08" db="UniProtKB">
        <authorList>
            <consortium name="Ensembl"/>
        </authorList>
    </citation>
    <scope>IDENTIFICATION</scope>
</reference>
<feature type="compositionally biased region" description="Basic residues" evidence="13">
    <location>
        <begin position="169"/>
        <end position="180"/>
    </location>
</feature>
<dbReference type="PANTHER" id="PTHR22914">
    <property type="entry name" value="CHITIN SYNTHASE"/>
    <property type="match status" value="1"/>
</dbReference>
<dbReference type="AlphaFoldDB" id="H2ZG43"/>
<evidence type="ECO:0000256" key="6">
    <source>
        <dbReference type="ARBA" id="ARBA00022692"/>
    </source>
</evidence>
<evidence type="ECO:0000313" key="16">
    <source>
        <dbReference type="Proteomes" id="UP000007875"/>
    </source>
</evidence>
<keyword evidence="8" id="KW-0175">Coiled coil</keyword>
<evidence type="ECO:0000313" key="15">
    <source>
        <dbReference type="Ensembl" id="ENSCSAVP00000016559.1"/>
    </source>
</evidence>
<dbReference type="InParanoid" id="H2ZG43"/>
<comment type="similarity">
    <text evidence="11">Belongs to the chitin synthase family. Class IV subfamily.</text>
</comment>
<feature type="transmembrane region" description="Helical" evidence="14">
    <location>
        <begin position="950"/>
        <end position="971"/>
    </location>
</feature>
<feature type="transmembrane region" description="Helical" evidence="14">
    <location>
        <begin position="894"/>
        <end position="922"/>
    </location>
</feature>
<feature type="transmembrane region" description="Helical" evidence="14">
    <location>
        <begin position="592"/>
        <end position="613"/>
    </location>
</feature>
<dbReference type="GO" id="GO:0005886">
    <property type="term" value="C:plasma membrane"/>
    <property type="evidence" value="ECO:0007669"/>
    <property type="project" value="UniProtKB-SubCell"/>
</dbReference>
<accession>H2ZG43</accession>
<dbReference type="GO" id="GO:0006031">
    <property type="term" value="P:chitin biosynthetic process"/>
    <property type="evidence" value="ECO:0007669"/>
    <property type="project" value="TreeGrafter"/>
</dbReference>
<feature type="region of interest" description="Disordered" evidence="13">
    <location>
        <begin position="147"/>
        <end position="182"/>
    </location>
</feature>
<comment type="catalytic activity">
    <reaction evidence="12">
        <text>[(1-&gt;4)-N-acetyl-beta-D-glucosaminyl](n) + UDP-N-acetyl-alpha-D-glucosamine = [(1-&gt;4)-N-acetyl-beta-D-glucosaminyl](n+1) + UDP + H(+)</text>
        <dbReference type="Rhea" id="RHEA:16637"/>
        <dbReference type="Rhea" id="RHEA-COMP:9593"/>
        <dbReference type="Rhea" id="RHEA-COMP:9595"/>
        <dbReference type="ChEBI" id="CHEBI:15378"/>
        <dbReference type="ChEBI" id="CHEBI:17029"/>
        <dbReference type="ChEBI" id="CHEBI:57705"/>
        <dbReference type="ChEBI" id="CHEBI:58223"/>
        <dbReference type="EC" id="2.4.1.16"/>
    </reaction>
</comment>
<dbReference type="eggNOG" id="KOG2571">
    <property type="taxonomic scope" value="Eukaryota"/>
</dbReference>
<sequence length="974" mass="111240">NAIVTRLIYVFVTQGCCSFASYFFGRVACLTLIQRESYTFPTVLVTPVIASFSAALANVVNLDYYVDFNNIPLGVTDIGLLRGYWSGIVLVGLLLGWASLVILTVFIWSPHQNRLERTEVLFIKALYGGPLIDQVLMLNRRQFEKQFSDKQKKEMDKIEKSKNEEGRKSSSRSMRRRSSRRLTMSANHKFTPQLFLCATMWHETEQEMTQILTSLMRLDKDQGSRREKSQTDPDYYNFQVHVMFDDAMERPKGTTDIKTNEYVQQLCRLIPLAANKVDLGTGYNLPPPVIYPTPYGGRLEFILPHGNLMVVHLKDKEKIRHRKRWSQCMYMYYILGYLQATKKAYKLDDVFLLALDGDVDFQPNAVLLLLDRMKRNPDVGAACGRIHPTGSGPVVWFQKFEYAVGHWLQKTAEHVLGCVLCSPGCFSMFRASALVDVNVINMYTTKASKALHYVQWDQGEDRWLCTLLLKQGWRIEYSAASDSFTFAPEEFKEFYNQRRRWGPSTMANIFDILIDAKLTVKNNVYISWGYVSYQIGLMISSILGPATVVMIVQGAYQYVFSWSAAVSLVVSLIPVIIFIILCYTTSADTQVAVAGILTIMYALVMMAVIVGVVGAMATNSILDPNNLFMIMLVGLYAITGIVHPQEMMCLIHGVLYYLCVPSAFIFLMVYSLTNMNNVSWGTRENKTDAPSGPDASAQALEEVAKQQGKSFQLGPSGSIYDGPTSSNGYYSCGLGNMCQCALCITPQPAYAPVPTNVVQAAPQRRKTEIQRRVTRHARESMFRKYSMAKAQQITDIDNLSLTLQDDYYSDEDDFYDDDEDDVGMDRLEEEGEEMLYWLIDGSLEDGVIEYLDNDERDFWKYMIQVYLHPIDENKDEKKKIQNDLRDLRNKMTGAYFLANALWLVLNFALQLTITDISISFWINGMLMIDNKEFFYNVIFYNHQIFQVNPVSFFFLLFFLVILLIQFTCMLAHRL</sequence>
<feature type="transmembrane region" description="Helical" evidence="14">
    <location>
        <begin position="84"/>
        <end position="108"/>
    </location>
</feature>
<reference evidence="16" key="1">
    <citation type="submission" date="2003-08" db="EMBL/GenBank/DDBJ databases">
        <authorList>
            <person name="Birren B."/>
            <person name="Nusbaum C."/>
            <person name="Abebe A."/>
            <person name="Abouelleil A."/>
            <person name="Adekoya E."/>
            <person name="Ait-zahra M."/>
            <person name="Allen N."/>
            <person name="Allen T."/>
            <person name="An P."/>
            <person name="Anderson M."/>
            <person name="Anderson S."/>
            <person name="Arachchi H."/>
            <person name="Armbruster J."/>
            <person name="Bachantsang P."/>
            <person name="Baldwin J."/>
            <person name="Barry A."/>
            <person name="Bayul T."/>
            <person name="Blitshsteyn B."/>
            <person name="Bloom T."/>
            <person name="Blye J."/>
            <person name="Boguslavskiy L."/>
            <person name="Borowsky M."/>
            <person name="Boukhgalter B."/>
            <person name="Brunache A."/>
            <person name="Butler J."/>
            <person name="Calixte N."/>
            <person name="Calvo S."/>
            <person name="Camarata J."/>
            <person name="Campo K."/>
            <person name="Chang J."/>
            <person name="Cheshatsang Y."/>
            <person name="Citroen M."/>
            <person name="Collymore A."/>
            <person name="Considine T."/>
            <person name="Cook A."/>
            <person name="Cooke P."/>
            <person name="Corum B."/>
            <person name="Cuomo C."/>
            <person name="David R."/>
            <person name="Dawoe T."/>
            <person name="Degray S."/>
            <person name="Dodge S."/>
            <person name="Dooley K."/>
            <person name="Dorje P."/>
            <person name="Dorjee K."/>
            <person name="Dorris L."/>
            <person name="Duffey N."/>
            <person name="Dupes A."/>
            <person name="Elkins T."/>
            <person name="Engels R."/>
            <person name="Erickson J."/>
            <person name="Farina A."/>
            <person name="Faro S."/>
            <person name="Ferreira P."/>
            <person name="Fischer H."/>
            <person name="Fitzgerald M."/>
            <person name="Foley K."/>
            <person name="Gage D."/>
            <person name="Galagan J."/>
            <person name="Gearin G."/>
            <person name="Gnerre S."/>
            <person name="Gnirke A."/>
            <person name="Goyette A."/>
            <person name="Graham J."/>
            <person name="Grandbois E."/>
            <person name="Gyaltsen K."/>
            <person name="Hafez N."/>
            <person name="Hagopian D."/>
            <person name="Hagos B."/>
            <person name="Hall J."/>
            <person name="Hatcher B."/>
            <person name="Heller A."/>
            <person name="Higgins H."/>
            <person name="Honan T."/>
            <person name="Horn A."/>
            <person name="Houde N."/>
            <person name="Hughes L."/>
            <person name="Hulme W."/>
            <person name="Husby E."/>
            <person name="Iliev I."/>
            <person name="Jaffe D."/>
            <person name="Jones C."/>
            <person name="Kamal M."/>
            <person name="Kamat A."/>
            <person name="Kamvysselis M."/>
            <person name="Karlsson E."/>
            <person name="Kells C."/>
            <person name="Kieu A."/>
            <person name="Kisner P."/>
            <person name="Kodira C."/>
            <person name="Kulbokas E."/>
            <person name="Labutti K."/>
            <person name="Lama D."/>
            <person name="Landers T."/>
            <person name="Leger J."/>
            <person name="Levine S."/>
            <person name="Lewis D."/>
            <person name="Lewis T."/>
            <person name="Lindblad-toh K."/>
            <person name="Liu X."/>
            <person name="Lokyitsang T."/>
            <person name="Lokyitsang Y."/>
            <person name="Lucien O."/>
            <person name="Lui A."/>
            <person name="Ma L.J."/>
            <person name="Mabbitt R."/>
            <person name="Macdonald J."/>
            <person name="Maclean C."/>
            <person name="Major J."/>
            <person name="Manning J."/>
            <person name="Marabella R."/>
            <person name="Maru K."/>
            <person name="Matthews C."/>
            <person name="Mauceli E."/>
            <person name="Mccarthy M."/>
            <person name="Mcdonough S."/>
            <person name="Mcghee T."/>
            <person name="Meldrim J."/>
            <person name="Meneus L."/>
            <person name="Mesirov J."/>
            <person name="Mihalev A."/>
            <person name="Mihova T."/>
            <person name="Mikkelsen T."/>
            <person name="Mlenga V."/>
            <person name="Moru K."/>
            <person name="Mozes J."/>
            <person name="Mulrain L."/>
            <person name="Munson G."/>
            <person name="Naylor J."/>
            <person name="Newes C."/>
            <person name="Nguyen C."/>
            <person name="Nguyen N."/>
            <person name="Nguyen T."/>
            <person name="Nicol R."/>
            <person name="Nielsen C."/>
            <person name="Nizzari M."/>
            <person name="Norbu C."/>
            <person name="Norbu N."/>
            <person name="O'donnell P."/>
            <person name="Okoawo O."/>
            <person name="O'leary S."/>
            <person name="Omotosho B."/>
            <person name="O'neill K."/>
            <person name="Osman S."/>
            <person name="Parker S."/>
            <person name="Perrin D."/>
            <person name="Phunkhang P."/>
            <person name="Piqani B."/>
            <person name="Purcell S."/>
            <person name="Rachupka T."/>
            <person name="Ramasamy U."/>
            <person name="Rameau R."/>
            <person name="Ray V."/>
            <person name="Raymond C."/>
            <person name="Retta R."/>
            <person name="Richardson S."/>
            <person name="Rise C."/>
            <person name="Rodriguez J."/>
            <person name="Rogers J."/>
            <person name="Rogov P."/>
            <person name="Rutman M."/>
            <person name="Schupbach R."/>
            <person name="Seaman C."/>
            <person name="Settipalli S."/>
            <person name="Sharpe T."/>
            <person name="Sheridan J."/>
            <person name="Sherpa N."/>
            <person name="Shi J."/>
            <person name="Smirnov S."/>
            <person name="Smith C."/>
            <person name="Sougnez C."/>
            <person name="Spencer B."/>
            <person name="Stalker J."/>
            <person name="Stange-thomann N."/>
            <person name="Stavropoulos S."/>
            <person name="Stetson K."/>
            <person name="Stone C."/>
            <person name="Stone S."/>
            <person name="Stubbs M."/>
            <person name="Talamas J."/>
            <person name="Tchuinga P."/>
            <person name="Tenzing P."/>
            <person name="Tesfaye S."/>
            <person name="Theodore J."/>
            <person name="Thoulutsang Y."/>
            <person name="Topham K."/>
            <person name="Towey S."/>
            <person name="Tsamla T."/>
            <person name="Tsomo N."/>
            <person name="Vallee D."/>
            <person name="Vassiliev H."/>
            <person name="Venkataraman V."/>
            <person name="Vinson J."/>
            <person name="Vo A."/>
            <person name="Wade C."/>
            <person name="Wang S."/>
            <person name="Wangchuk T."/>
            <person name="Wangdi T."/>
            <person name="Whittaker C."/>
            <person name="Wilkinson J."/>
            <person name="Wu Y."/>
            <person name="Wyman D."/>
            <person name="Yadav S."/>
            <person name="Yang S."/>
            <person name="Yang X."/>
            <person name="Yeager S."/>
            <person name="Yee E."/>
            <person name="Young G."/>
            <person name="Zainoun J."/>
            <person name="Zembeck L."/>
            <person name="Zimmer A."/>
            <person name="Zody M."/>
            <person name="Lander E."/>
        </authorList>
    </citation>
    <scope>NUCLEOTIDE SEQUENCE [LARGE SCALE GENOMIC DNA]</scope>
</reference>
<feature type="transmembrane region" description="Helical" evidence="14">
    <location>
        <begin position="530"/>
        <end position="552"/>
    </location>
</feature>
<dbReference type="Ensembl" id="ENSCSAVT00000016740.1">
    <property type="protein sequence ID" value="ENSCSAVP00000016559.1"/>
    <property type="gene ID" value="ENSCSAVG00000009737.1"/>
</dbReference>
<keyword evidence="4" id="KW-0328">Glycosyltransferase</keyword>
<dbReference type="GO" id="GO:0004100">
    <property type="term" value="F:chitin synthase activity"/>
    <property type="evidence" value="ECO:0007669"/>
    <property type="project" value="UniProtKB-EC"/>
</dbReference>
<organism evidence="15 16">
    <name type="scientific">Ciona savignyi</name>
    <name type="common">Pacific transparent sea squirt</name>
    <dbReference type="NCBI Taxonomy" id="51511"/>
    <lineage>
        <taxon>Eukaryota</taxon>
        <taxon>Metazoa</taxon>
        <taxon>Chordata</taxon>
        <taxon>Tunicata</taxon>
        <taxon>Ascidiacea</taxon>
        <taxon>Phlebobranchia</taxon>
        <taxon>Cionidae</taxon>
        <taxon>Ciona</taxon>
    </lineage>
</organism>
<dbReference type="FunFam" id="3.90.550.10:FF:000139">
    <property type="entry name" value="Chitin synthase 8"/>
    <property type="match status" value="1"/>
</dbReference>
<keyword evidence="3" id="KW-1003">Cell membrane</keyword>
<dbReference type="SUPFAM" id="SSF53448">
    <property type="entry name" value="Nucleotide-diphospho-sugar transferases"/>
    <property type="match status" value="1"/>
</dbReference>
<keyword evidence="6 14" id="KW-0812">Transmembrane</keyword>
<evidence type="ECO:0000256" key="10">
    <source>
        <dbReference type="ARBA" id="ARBA00023180"/>
    </source>
</evidence>
<keyword evidence="7 14" id="KW-1133">Transmembrane helix</keyword>
<evidence type="ECO:0000256" key="8">
    <source>
        <dbReference type="ARBA" id="ARBA00023054"/>
    </source>
</evidence>
<feature type="transmembrane region" description="Helical" evidence="14">
    <location>
        <begin position="37"/>
        <end position="60"/>
    </location>
</feature>
<name>H2ZG43_CIOSA</name>